<evidence type="ECO:0000313" key="1">
    <source>
        <dbReference type="EMBL" id="KOH47144.1"/>
    </source>
</evidence>
<keyword evidence="2" id="KW-1185">Reference proteome</keyword>
<proteinExistence type="predicted"/>
<reference evidence="2" key="1">
    <citation type="submission" date="2015-07" db="EMBL/GenBank/DDBJ databases">
        <title>Genome sequencing of Sunxiuqinia dokdonensis strain SK.</title>
        <authorList>
            <person name="Ahn S."/>
            <person name="Kim B.-C."/>
        </authorList>
    </citation>
    <scope>NUCLEOTIDE SEQUENCE [LARGE SCALE GENOMIC DNA]</scope>
    <source>
        <strain evidence="2">SK</strain>
    </source>
</reference>
<protein>
    <submittedName>
        <fullName evidence="1">Uncharacterized protein</fullName>
    </submittedName>
</protein>
<comment type="caution">
    <text evidence="1">The sequence shown here is derived from an EMBL/GenBank/DDBJ whole genome shotgun (WGS) entry which is preliminary data.</text>
</comment>
<organism evidence="1 2">
    <name type="scientific">Sunxiuqinia dokdonensis</name>
    <dbReference type="NCBI Taxonomy" id="1409788"/>
    <lineage>
        <taxon>Bacteria</taxon>
        <taxon>Pseudomonadati</taxon>
        <taxon>Bacteroidota</taxon>
        <taxon>Bacteroidia</taxon>
        <taxon>Marinilabiliales</taxon>
        <taxon>Prolixibacteraceae</taxon>
        <taxon>Sunxiuqinia</taxon>
    </lineage>
</organism>
<dbReference type="AlphaFoldDB" id="A0A0L8VFB7"/>
<dbReference type="EMBL" id="LGIA01000003">
    <property type="protein sequence ID" value="KOH47144.1"/>
    <property type="molecule type" value="Genomic_DNA"/>
</dbReference>
<dbReference type="Pfam" id="PF19643">
    <property type="entry name" value="DUF6146"/>
    <property type="match status" value="1"/>
</dbReference>
<name>A0A0L8VFB7_9BACT</name>
<sequence>MIVLLAVFAACSTPKNIQLKEVAEDDEKDSVSYELIVLDPGFESWFITYSRPSWYHSQSYYENWNQQYVNAWNYHSIWRRNSQLLEGQINYEPRIDYGLEINHKLFYYFQYVERVLKIPIIENGPRAI</sequence>
<dbReference type="Proteomes" id="UP000036958">
    <property type="component" value="Unassembled WGS sequence"/>
</dbReference>
<dbReference type="STRING" id="1409788.NC99_00440"/>
<evidence type="ECO:0000313" key="2">
    <source>
        <dbReference type="Proteomes" id="UP000036958"/>
    </source>
</evidence>
<accession>A0A0L8VFB7</accession>
<gene>
    <name evidence="1" type="ORF">NC99_00440</name>
</gene>
<dbReference type="InterPro" id="IPR046144">
    <property type="entry name" value="DUF6146"/>
</dbReference>